<proteinExistence type="predicted"/>
<organism evidence="2">
    <name type="scientific">freshwater metagenome</name>
    <dbReference type="NCBI Taxonomy" id="449393"/>
    <lineage>
        <taxon>unclassified sequences</taxon>
        <taxon>metagenomes</taxon>
        <taxon>ecological metagenomes</taxon>
    </lineage>
</organism>
<comment type="caution">
    <text evidence="2">The sequence shown here is derived from an EMBL/GenBank/DDBJ whole genome shotgun (WGS) entry which is preliminary data.</text>
</comment>
<dbReference type="InterPro" id="IPR045443">
    <property type="entry name" value="DUF6504"/>
</dbReference>
<evidence type="ECO:0000313" key="2">
    <source>
        <dbReference type="EMBL" id="KGA19264.1"/>
    </source>
</evidence>
<feature type="domain" description="DUF6504" evidence="1">
    <location>
        <begin position="15"/>
        <end position="87"/>
    </location>
</feature>
<gene>
    <name evidence="2" type="ORF">GM50_5935</name>
</gene>
<accession>A0A094QAU8</accession>
<dbReference type="EMBL" id="JNSK01000014">
    <property type="protein sequence ID" value="KGA19264.1"/>
    <property type="molecule type" value="Genomic_DNA"/>
</dbReference>
<evidence type="ECO:0000259" key="1">
    <source>
        <dbReference type="Pfam" id="PF20114"/>
    </source>
</evidence>
<reference evidence="2" key="1">
    <citation type="submission" date="2014-05" db="EMBL/GenBank/DDBJ databases">
        <title>Key roles for freshwater Actinobacteria revealed by deep metagenomic sequencing.</title>
        <authorList>
            <person name="Ghai R."/>
            <person name="Mizuno C.M."/>
            <person name="Picazo A."/>
            <person name="Camacho A."/>
            <person name="Rodriguez-Valera F."/>
        </authorList>
    </citation>
    <scope>NUCLEOTIDE SEQUENCE</scope>
</reference>
<dbReference type="Pfam" id="PF20114">
    <property type="entry name" value="DUF6504"/>
    <property type="match status" value="1"/>
</dbReference>
<dbReference type="AlphaFoldDB" id="A0A094QAU8"/>
<sequence>MTPAHVRAQIAQPGEVLADGTSGPIEFSFGGRRFRIHAVLSRWCEAGGWWNRISDGNFHPDDQARAVWKVEAAPIGALQTFELERDDLTGAWLIKAI</sequence>
<name>A0A094QAU8_9ZZZZ</name>
<protein>
    <recommendedName>
        <fullName evidence="1">DUF6504 domain-containing protein</fullName>
    </recommendedName>
</protein>